<proteinExistence type="predicted"/>
<evidence type="ECO:0000313" key="2">
    <source>
        <dbReference type="Proteomes" id="UP000265520"/>
    </source>
</evidence>
<comment type="caution">
    <text evidence="1">The sequence shown here is derived from an EMBL/GenBank/DDBJ whole genome shotgun (WGS) entry which is preliminary data.</text>
</comment>
<evidence type="ECO:0000313" key="1">
    <source>
        <dbReference type="EMBL" id="MCI40437.1"/>
    </source>
</evidence>
<protein>
    <submittedName>
        <fullName evidence="1">Uncharacterized protein</fullName>
    </submittedName>
</protein>
<dbReference type="Proteomes" id="UP000265520">
    <property type="component" value="Unassembled WGS sequence"/>
</dbReference>
<organism evidence="1 2">
    <name type="scientific">Trifolium medium</name>
    <dbReference type="NCBI Taxonomy" id="97028"/>
    <lineage>
        <taxon>Eukaryota</taxon>
        <taxon>Viridiplantae</taxon>
        <taxon>Streptophyta</taxon>
        <taxon>Embryophyta</taxon>
        <taxon>Tracheophyta</taxon>
        <taxon>Spermatophyta</taxon>
        <taxon>Magnoliopsida</taxon>
        <taxon>eudicotyledons</taxon>
        <taxon>Gunneridae</taxon>
        <taxon>Pentapetalae</taxon>
        <taxon>rosids</taxon>
        <taxon>fabids</taxon>
        <taxon>Fabales</taxon>
        <taxon>Fabaceae</taxon>
        <taxon>Papilionoideae</taxon>
        <taxon>50 kb inversion clade</taxon>
        <taxon>NPAAA clade</taxon>
        <taxon>Hologalegina</taxon>
        <taxon>IRL clade</taxon>
        <taxon>Trifolieae</taxon>
        <taxon>Trifolium</taxon>
    </lineage>
</organism>
<reference evidence="1 2" key="1">
    <citation type="journal article" date="2018" name="Front. Plant Sci.">
        <title>Red Clover (Trifolium pratense) and Zigzag Clover (T. medium) - A Picture of Genomic Similarities and Differences.</title>
        <authorList>
            <person name="Dluhosova J."/>
            <person name="Istvanek J."/>
            <person name="Nedelnik J."/>
            <person name="Repkova J."/>
        </authorList>
    </citation>
    <scope>NUCLEOTIDE SEQUENCE [LARGE SCALE GENOMIC DNA]</scope>
    <source>
        <strain evidence="2">cv. 10/8</strain>
        <tissue evidence="1">Leaf</tissue>
    </source>
</reference>
<sequence length="47" mass="5357">MLLDASAGGSIKNKTPTEVEELIETMCRNEYNKEEDKDERDILLSKV</sequence>
<accession>A0A392RWA1</accession>
<name>A0A392RWA1_9FABA</name>
<feature type="non-terminal residue" evidence="1">
    <location>
        <position position="47"/>
    </location>
</feature>
<dbReference type="AlphaFoldDB" id="A0A392RWA1"/>
<dbReference type="EMBL" id="LXQA010279707">
    <property type="protein sequence ID" value="MCI40437.1"/>
    <property type="molecule type" value="Genomic_DNA"/>
</dbReference>
<keyword evidence="2" id="KW-1185">Reference proteome</keyword>